<keyword evidence="2" id="KW-1185">Reference proteome</keyword>
<dbReference type="Proteomes" id="UP000027135">
    <property type="component" value="Unassembled WGS sequence"/>
</dbReference>
<proteinExistence type="predicted"/>
<gene>
    <name evidence="1" type="ORF">L798_04270</name>
</gene>
<dbReference type="InParanoid" id="A0A067RBN3"/>
<sequence length="104" mass="12101">MVVSGLRPDVSHGPPVGPRWTPELTCKESFTPRTFRFYDMSETWIEANPISSYYFRSFNFRKINYDAFTLAASRTLNFTVNLCSLVIRKIRCHAHIKPKQTNII</sequence>
<evidence type="ECO:0000313" key="1">
    <source>
        <dbReference type="EMBL" id="KDR21296.1"/>
    </source>
</evidence>
<evidence type="ECO:0000313" key="2">
    <source>
        <dbReference type="Proteomes" id="UP000027135"/>
    </source>
</evidence>
<organism evidence="1 2">
    <name type="scientific">Zootermopsis nevadensis</name>
    <name type="common">Dampwood termite</name>
    <dbReference type="NCBI Taxonomy" id="136037"/>
    <lineage>
        <taxon>Eukaryota</taxon>
        <taxon>Metazoa</taxon>
        <taxon>Ecdysozoa</taxon>
        <taxon>Arthropoda</taxon>
        <taxon>Hexapoda</taxon>
        <taxon>Insecta</taxon>
        <taxon>Pterygota</taxon>
        <taxon>Neoptera</taxon>
        <taxon>Polyneoptera</taxon>
        <taxon>Dictyoptera</taxon>
        <taxon>Blattodea</taxon>
        <taxon>Blattoidea</taxon>
        <taxon>Termitoidae</taxon>
        <taxon>Termopsidae</taxon>
        <taxon>Zootermopsis</taxon>
    </lineage>
</organism>
<dbReference type="AlphaFoldDB" id="A0A067RBN3"/>
<reference evidence="1 2" key="1">
    <citation type="journal article" date="2014" name="Nat. Commun.">
        <title>Molecular traces of alternative social organization in a termite genome.</title>
        <authorList>
            <person name="Terrapon N."/>
            <person name="Li C."/>
            <person name="Robertson H.M."/>
            <person name="Ji L."/>
            <person name="Meng X."/>
            <person name="Booth W."/>
            <person name="Chen Z."/>
            <person name="Childers C.P."/>
            <person name="Glastad K.M."/>
            <person name="Gokhale K."/>
            <person name="Gowin J."/>
            <person name="Gronenberg W."/>
            <person name="Hermansen R.A."/>
            <person name="Hu H."/>
            <person name="Hunt B.G."/>
            <person name="Huylmans A.K."/>
            <person name="Khalil S.M."/>
            <person name="Mitchell R.D."/>
            <person name="Munoz-Torres M.C."/>
            <person name="Mustard J.A."/>
            <person name="Pan H."/>
            <person name="Reese J.T."/>
            <person name="Scharf M.E."/>
            <person name="Sun F."/>
            <person name="Vogel H."/>
            <person name="Xiao J."/>
            <person name="Yang W."/>
            <person name="Yang Z."/>
            <person name="Yang Z."/>
            <person name="Zhou J."/>
            <person name="Zhu J."/>
            <person name="Brent C.S."/>
            <person name="Elsik C.G."/>
            <person name="Goodisman M.A."/>
            <person name="Liberles D.A."/>
            <person name="Roe R.M."/>
            <person name="Vargo E.L."/>
            <person name="Vilcinskas A."/>
            <person name="Wang J."/>
            <person name="Bornberg-Bauer E."/>
            <person name="Korb J."/>
            <person name="Zhang G."/>
            <person name="Liebig J."/>
        </authorList>
    </citation>
    <scope>NUCLEOTIDE SEQUENCE [LARGE SCALE GENOMIC DNA]</scope>
    <source>
        <tissue evidence="1">Whole organism</tissue>
    </source>
</reference>
<protein>
    <submittedName>
        <fullName evidence="1">Uncharacterized protein</fullName>
    </submittedName>
</protein>
<name>A0A067RBN3_ZOONE</name>
<dbReference type="EMBL" id="KK852563">
    <property type="protein sequence ID" value="KDR21296.1"/>
    <property type="molecule type" value="Genomic_DNA"/>
</dbReference>
<accession>A0A067RBN3</accession>